<protein>
    <submittedName>
        <fullName evidence="5">Rrt5 protein</fullName>
    </submittedName>
</protein>
<dbReference type="PROSITE" id="PS50102">
    <property type="entry name" value="RRM"/>
    <property type="match status" value="1"/>
</dbReference>
<keyword evidence="1 2" id="KW-0694">RNA-binding</keyword>
<evidence type="ECO:0000256" key="1">
    <source>
        <dbReference type="ARBA" id="ARBA00022884"/>
    </source>
</evidence>
<dbReference type="Gene3D" id="3.30.70.330">
    <property type="match status" value="2"/>
</dbReference>
<evidence type="ECO:0000313" key="6">
    <source>
        <dbReference type="Proteomes" id="UP001360560"/>
    </source>
</evidence>
<dbReference type="AlphaFoldDB" id="A0AAV5QV21"/>
<feature type="region of interest" description="Disordered" evidence="3">
    <location>
        <begin position="126"/>
        <end position="189"/>
    </location>
</feature>
<proteinExistence type="predicted"/>
<name>A0AAV5QV21_9ASCO</name>
<feature type="region of interest" description="Disordered" evidence="3">
    <location>
        <begin position="1"/>
        <end position="34"/>
    </location>
</feature>
<dbReference type="InterPro" id="IPR012677">
    <property type="entry name" value="Nucleotide-bd_a/b_plait_sf"/>
</dbReference>
<dbReference type="SMART" id="SM00360">
    <property type="entry name" value="RRM"/>
    <property type="match status" value="2"/>
</dbReference>
<evidence type="ECO:0000256" key="2">
    <source>
        <dbReference type="PROSITE-ProRule" id="PRU00176"/>
    </source>
</evidence>
<comment type="caution">
    <text evidence="5">The sequence shown here is derived from an EMBL/GenBank/DDBJ whole genome shotgun (WGS) entry which is preliminary data.</text>
</comment>
<evidence type="ECO:0000259" key="4">
    <source>
        <dbReference type="PROSITE" id="PS50102"/>
    </source>
</evidence>
<dbReference type="GO" id="GO:0003729">
    <property type="term" value="F:mRNA binding"/>
    <property type="evidence" value="ECO:0007669"/>
    <property type="project" value="TreeGrafter"/>
</dbReference>
<sequence length="291" mass="32904">MSSSIEKAEAGASPELESTSTPYPSSSSTITSEKNSSHIKTVCISNLDYSTSEEDIIELLKDYKVVLVIVPSQTIRGLRGKQYHKPLGIAYAELENRELATKAVKELNGKSLSGRQLRIRMYTPYVPRAKRSHHHNKSDSASKEQEKVSSTVTEKKLQEPVSIEVSETPLEPAKEPEESSKTKKEKETSKDTIFVGKLHPNTTDTDLRTFFAEYEPFEIYLFKGRYTKKNIHFSHYYVSALITVLAENGQELAIKNLSSKKLNGRYVKLRPAYLSKIEEVKQAVIEKQEEN</sequence>
<dbReference type="Pfam" id="PF00076">
    <property type="entry name" value="RRM_1"/>
    <property type="match status" value="2"/>
</dbReference>
<organism evidence="5 6">
    <name type="scientific">Saccharomycopsis crataegensis</name>
    <dbReference type="NCBI Taxonomy" id="43959"/>
    <lineage>
        <taxon>Eukaryota</taxon>
        <taxon>Fungi</taxon>
        <taxon>Dikarya</taxon>
        <taxon>Ascomycota</taxon>
        <taxon>Saccharomycotina</taxon>
        <taxon>Saccharomycetes</taxon>
        <taxon>Saccharomycopsidaceae</taxon>
        <taxon>Saccharomycopsis</taxon>
    </lineage>
</organism>
<feature type="compositionally biased region" description="Basic and acidic residues" evidence="3">
    <location>
        <begin position="137"/>
        <end position="158"/>
    </location>
</feature>
<dbReference type="InterPro" id="IPR035979">
    <property type="entry name" value="RBD_domain_sf"/>
</dbReference>
<evidence type="ECO:0000313" key="5">
    <source>
        <dbReference type="EMBL" id="GMM38445.1"/>
    </source>
</evidence>
<feature type="compositionally biased region" description="Low complexity" evidence="3">
    <location>
        <begin position="13"/>
        <end position="34"/>
    </location>
</feature>
<dbReference type="RefSeq" id="XP_064855440.1">
    <property type="nucleotide sequence ID" value="XM_064999368.1"/>
</dbReference>
<dbReference type="GO" id="GO:1990904">
    <property type="term" value="C:ribonucleoprotein complex"/>
    <property type="evidence" value="ECO:0007669"/>
    <property type="project" value="TreeGrafter"/>
</dbReference>
<dbReference type="GeneID" id="90076433"/>
<accession>A0AAV5QV21</accession>
<reference evidence="5 6" key="1">
    <citation type="journal article" date="2023" name="Elife">
        <title>Identification of key yeast species and microbe-microbe interactions impacting larval growth of Drosophila in the wild.</title>
        <authorList>
            <person name="Mure A."/>
            <person name="Sugiura Y."/>
            <person name="Maeda R."/>
            <person name="Honda K."/>
            <person name="Sakurai N."/>
            <person name="Takahashi Y."/>
            <person name="Watada M."/>
            <person name="Katoh T."/>
            <person name="Gotoh A."/>
            <person name="Gotoh Y."/>
            <person name="Taniguchi I."/>
            <person name="Nakamura K."/>
            <person name="Hayashi T."/>
            <person name="Katayama T."/>
            <person name="Uemura T."/>
            <person name="Hattori Y."/>
        </authorList>
    </citation>
    <scope>NUCLEOTIDE SEQUENCE [LARGE SCALE GENOMIC DNA]</scope>
    <source>
        <strain evidence="5 6">SC-9</strain>
    </source>
</reference>
<dbReference type="InterPro" id="IPR000504">
    <property type="entry name" value="RRM_dom"/>
</dbReference>
<gene>
    <name evidence="5" type="ORF">DASC09_057840</name>
</gene>
<dbReference type="GO" id="GO:0005634">
    <property type="term" value="C:nucleus"/>
    <property type="evidence" value="ECO:0007669"/>
    <property type="project" value="TreeGrafter"/>
</dbReference>
<dbReference type="GO" id="GO:0005737">
    <property type="term" value="C:cytoplasm"/>
    <property type="evidence" value="ECO:0007669"/>
    <property type="project" value="TreeGrafter"/>
</dbReference>
<keyword evidence="6" id="KW-1185">Reference proteome</keyword>
<dbReference type="SUPFAM" id="SSF54928">
    <property type="entry name" value="RNA-binding domain, RBD"/>
    <property type="match status" value="2"/>
</dbReference>
<dbReference type="InterPro" id="IPR050374">
    <property type="entry name" value="RRT5_SRSF_SR"/>
</dbReference>
<feature type="domain" description="RRM" evidence="4">
    <location>
        <begin position="40"/>
        <end position="124"/>
    </location>
</feature>
<dbReference type="PANTHER" id="PTHR23003:SF54">
    <property type="entry name" value="REGULATOR OF RDNA TRANSCRIPTION PROTEIN 5"/>
    <property type="match status" value="1"/>
</dbReference>
<dbReference type="EMBL" id="BTFZ01000020">
    <property type="protein sequence ID" value="GMM38445.1"/>
    <property type="molecule type" value="Genomic_DNA"/>
</dbReference>
<evidence type="ECO:0000256" key="3">
    <source>
        <dbReference type="SAM" id="MobiDB-lite"/>
    </source>
</evidence>
<feature type="compositionally biased region" description="Basic and acidic residues" evidence="3">
    <location>
        <begin position="172"/>
        <end position="189"/>
    </location>
</feature>
<dbReference type="Proteomes" id="UP001360560">
    <property type="component" value="Unassembled WGS sequence"/>
</dbReference>
<dbReference type="PANTHER" id="PTHR23003">
    <property type="entry name" value="RNA RECOGNITION MOTIF RRM DOMAIN CONTAINING PROTEIN"/>
    <property type="match status" value="1"/>
</dbReference>